<dbReference type="AlphaFoldDB" id="A0A562IRQ0"/>
<reference evidence="7 8" key="1">
    <citation type="submission" date="2019-07" db="EMBL/GenBank/DDBJ databases">
        <title>R&amp;d 2014.</title>
        <authorList>
            <person name="Klenk H.-P."/>
        </authorList>
    </citation>
    <scope>NUCLEOTIDE SEQUENCE [LARGE SCALE GENOMIC DNA]</scope>
    <source>
        <strain evidence="7 8">DSM 45764</strain>
    </source>
</reference>
<dbReference type="NCBIfam" id="TIGR02937">
    <property type="entry name" value="sigma70-ECF"/>
    <property type="match status" value="1"/>
</dbReference>
<evidence type="ECO:0000256" key="3">
    <source>
        <dbReference type="ARBA" id="ARBA00023082"/>
    </source>
</evidence>
<accession>A0A562IRQ0</accession>
<dbReference type="SUPFAM" id="SSF88659">
    <property type="entry name" value="Sigma3 and sigma4 domains of RNA polymerase sigma factors"/>
    <property type="match status" value="1"/>
</dbReference>
<evidence type="ECO:0000256" key="4">
    <source>
        <dbReference type="ARBA" id="ARBA00023125"/>
    </source>
</evidence>
<dbReference type="InterPro" id="IPR014284">
    <property type="entry name" value="RNA_pol_sigma-70_dom"/>
</dbReference>
<evidence type="ECO:0000256" key="2">
    <source>
        <dbReference type="ARBA" id="ARBA00023015"/>
    </source>
</evidence>
<dbReference type="InterPro" id="IPR036388">
    <property type="entry name" value="WH-like_DNA-bd_sf"/>
</dbReference>
<keyword evidence="3" id="KW-0731">Sigma factor</keyword>
<name>A0A562IRQ0_9ACTN</name>
<keyword evidence="8" id="KW-1185">Reference proteome</keyword>
<dbReference type="InterPro" id="IPR007627">
    <property type="entry name" value="RNA_pol_sigma70_r2"/>
</dbReference>
<dbReference type="Gene3D" id="1.10.1740.10">
    <property type="match status" value="1"/>
</dbReference>
<dbReference type="InterPro" id="IPR013324">
    <property type="entry name" value="RNA_pol_sigma_r3/r4-like"/>
</dbReference>
<evidence type="ECO:0000256" key="5">
    <source>
        <dbReference type="ARBA" id="ARBA00023163"/>
    </source>
</evidence>
<sequence length="190" mass="21027">MTGSPATDVAALVRAAAAGDQAAWNGLVERFGNLVWAVARAHRLQGDDAADVFQTTWLRLVEHLPRLREPERVGAWLATTARHECLRVIRRSGRETAREPELLDLTPDDGPEVSSRLVTAERDTAVWHALRNTTGRCRELLGVLLAEPPLSYTEVSELLGMPIGSIGPTRRRCLEKLRRDLAEVGVHDRS</sequence>
<organism evidence="7 8">
    <name type="scientific">Modestobacter roseus</name>
    <dbReference type="NCBI Taxonomy" id="1181884"/>
    <lineage>
        <taxon>Bacteria</taxon>
        <taxon>Bacillati</taxon>
        <taxon>Actinomycetota</taxon>
        <taxon>Actinomycetes</taxon>
        <taxon>Geodermatophilales</taxon>
        <taxon>Geodermatophilaceae</taxon>
        <taxon>Modestobacter</taxon>
    </lineage>
</organism>
<dbReference type="InterPro" id="IPR039425">
    <property type="entry name" value="RNA_pol_sigma-70-like"/>
</dbReference>
<dbReference type="Pfam" id="PF04542">
    <property type="entry name" value="Sigma70_r2"/>
    <property type="match status" value="1"/>
</dbReference>
<dbReference type="GO" id="GO:0016987">
    <property type="term" value="F:sigma factor activity"/>
    <property type="evidence" value="ECO:0007669"/>
    <property type="project" value="UniProtKB-KW"/>
</dbReference>
<dbReference type="PANTHER" id="PTHR43133">
    <property type="entry name" value="RNA POLYMERASE ECF-TYPE SIGMA FACTO"/>
    <property type="match status" value="1"/>
</dbReference>
<dbReference type="Gene3D" id="1.10.10.10">
    <property type="entry name" value="Winged helix-like DNA-binding domain superfamily/Winged helix DNA-binding domain"/>
    <property type="match status" value="1"/>
</dbReference>
<dbReference type="OrthoDB" id="265863at2"/>
<dbReference type="Proteomes" id="UP000321490">
    <property type="component" value="Unassembled WGS sequence"/>
</dbReference>
<dbReference type="RefSeq" id="WP_153361974.1">
    <property type="nucleotide sequence ID" value="NZ_JABGDC010000184.1"/>
</dbReference>
<gene>
    <name evidence="7" type="ORF">JD78_02106</name>
</gene>
<dbReference type="EMBL" id="VLKF01000001">
    <property type="protein sequence ID" value="TWH73582.1"/>
    <property type="molecule type" value="Genomic_DNA"/>
</dbReference>
<feature type="domain" description="RNA polymerase sigma-70 region 2" evidence="6">
    <location>
        <begin position="27"/>
        <end position="94"/>
    </location>
</feature>
<evidence type="ECO:0000259" key="6">
    <source>
        <dbReference type="Pfam" id="PF04542"/>
    </source>
</evidence>
<comment type="similarity">
    <text evidence="1">Belongs to the sigma-70 factor family. ECF subfamily.</text>
</comment>
<keyword evidence="4" id="KW-0238">DNA-binding</keyword>
<comment type="caution">
    <text evidence="7">The sequence shown here is derived from an EMBL/GenBank/DDBJ whole genome shotgun (WGS) entry which is preliminary data.</text>
</comment>
<evidence type="ECO:0000313" key="7">
    <source>
        <dbReference type="EMBL" id="TWH73582.1"/>
    </source>
</evidence>
<dbReference type="GO" id="GO:0003677">
    <property type="term" value="F:DNA binding"/>
    <property type="evidence" value="ECO:0007669"/>
    <property type="project" value="UniProtKB-KW"/>
</dbReference>
<dbReference type="InterPro" id="IPR013325">
    <property type="entry name" value="RNA_pol_sigma_r2"/>
</dbReference>
<evidence type="ECO:0000256" key="1">
    <source>
        <dbReference type="ARBA" id="ARBA00010641"/>
    </source>
</evidence>
<dbReference type="SUPFAM" id="SSF88946">
    <property type="entry name" value="Sigma2 domain of RNA polymerase sigma factors"/>
    <property type="match status" value="1"/>
</dbReference>
<keyword evidence="5" id="KW-0804">Transcription</keyword>
<proteinExistence type="inferred from homology"/>
<keyword evidence="2" id="KW-0805">Transcription regulation</keyword>
<dbReference type="GO" id="GO:0006352">
    <property type="term" value="P:DNA-templated transcription initiation"/>
    <property type="evidence" value="ECO:0007669"/>
    <property type="project" value="InterPro"/>
</dbReference>
<evidence type="ECO:0000313" key="8">
    <source>
        <dbReference type="Proteomes" id="UP000321490"/>
    </source>
</evidence>
<protein>
    <submittedName>
        <fullName evidence="7">RNA polymerase sigma factor (Sigma-70 family)</fullName>
    </submittedName>
</protein>
<dbReference type="PANTHER" id="PTHR43133:SF8">
    <property type="entry name" value="RNA POLYMERASE SIGMA FACTOR HI_1459-RELATED"/>
    <property type="match status" value="1"/>
</dbReference>